<keyword evidence="4 11" id="KW-1003">Cell membrane</keyword>
<dbReference type="PROSITE" id="PS50198">
    <property type="entry name" value="PPIC_PPIASE_2"/>
    <property type="match status" value="1"/>
</dbReference>
<keyword evidence="10 11" id="KW-0449">Lipoprotein</keyword>
<feature type="chain" id="PRO_5038595106" description="Foldase protein PrsA" evidence="13">
    <location>
        <begin position="23"/>
        <end position="336"/>
    </location>
</feature>
<dbReference type="GO" id="GO:0006457">
    <property type="term" value="P:protein folding"/>
    <property type="evidence" value="ECO:0007669"/>
    <property type="project" value="UniProtKB-UniRule"/>
</dbReference>
<organism evidence="15 16">
    <name type="scientific">Clostridium botulinum B2 450</name>
    <dbReference type="NCBI Taxonomy" id="1379739"/>
    <lineage>
        <taxon>Bacteria</taxon>
        <taxon>Bacillati</taxon>
        <taxon>Bacillota</taxon>
        <taxon>Clostridia</taxon>
        <taxon>Eubacteriales</taxon>
        <taxon>Clostridiaceae</taxon>
        <taxon>Clostridium</taxon>
    </lineage>
</organism>
<comment type="subcellular location">
    <subcellularLocation>
        <location evidence="2 11">Cell membrane</location>
        <topology evidence="2 11">Lipid-anchor</topology>
    </subcellularLocation>
</comment>
<comment type="similarity">
    <text evidence="3 11">Belongs to the PrsA family.</text>
</comment>
<dbReference type="InterPro" id="IPR023058">
    <property type="entry name" value="PPIase_PpiC_CS"/>
</dbReference>
<keyword evidence="9 11" id="KW-0413">Isomerase</keyword>
<dbReference type="InterPro" id="IPR000297">
    <property type="entry name" value="PPIase_PpiC"/>
</dbReference>
<evidence type="ECO:0000256" key="11">
    <source>
        <dbReference type="HAMAP-Rule" id="MF_01145"/>
    </source>
</evidence>
<dbReference type="Pfam" id="PF13145">
    <property type="entry name" value="Rotamase_2"/>
    <property type="match status" value="1"/>
</dbReference>
<evidence type="ECO:0000313" key="16">
    <source>
        <dbReference type="Proteomes" id="UP000032250"/>
    </source>
</evidence>
<dbReference type="SUPFAM" id="SSF54534">
    <property type="entry name" value="FKBP-like"/>
    <property type="match status" value="1"/>
</dbReference>
<feature type="coiled-coil region" evidence="12">
    <location>
        <begin position="292"/>
        <end position="325"/>
    </location>
</feature>
<dbReference type="InterPro" id="IPR046357">
    <property type="entry name" value="PPIase_dom_sf"/>
</dbReference>
<keyword evidence="5 11" id="KW-0732">Signal</keyword>
<dbReference type="InterPro" id="IPR050245">
    <property type="entry name" value="PrsA_foldase"/>
</dbReference>
<name>A0A0D1BSR1_CLOBO</name>
<feature type="signal peptide" evidence="13">
    <location>
        <begin position="1"/>
        <end position="22"/>
    </location>
</feature>
<dbReference type="Proteomes" id="UP000032250">
    <property type="component" value="Unassembled WGS sequence"/>
</dbReference>
<dbReference type="PROSITE" id="PS51257">
    <property type="entry name" value="PROKAR_LIPOPROTEIN"/>
    <property type="match status" value="1"/>
</dbReference>
<keyword evidence="7 11" id="KW-0472">Membrane</keyword>
<dbReference type="Gene3D" id="3.10.50.40">
    <property type="match status" value="1"/>
</dbReference>
<proteinExistence type="inferred from homology"/>
<evidence type="ECO:0000256" key="13">
    <source>
        <dbReference type="SAM" id="SignalP"/>
    </source>
</evidence>
<evidence type="ECO:0000256" key="9">
    <source>
        <dbReference type="ARBA" id="ARBA00023235"/>
    </source>
</evidence>
<feature type="domain" description="PpiC" evidence="14">
    <location>
        <begin position="194"/>
        <end position="286"/>
    </location>
</feature>
<dbReference type="PATRIC" id="fig|1379739.3.peg.4078"/>
<keyword evidence="6 11" id="KW-0697">Rotamase</keyword>
<dbReference type="SUPFAM" id="SSF109998">
    <property type="entry name" value="Triger factor/SurA peptide-binding domain-like"/>
    <property type="match status" value="1"/>
</dbReference>
<dbReference type="OrthoDB" id="14196at2"/>
<dbReference type="AlphaFoldDB" id="A0A0D1BSR1"/>
<dbReference type="InterPro" id="IPR027304">
    <property type="entry name" value="Trigger_fact/SurA_dom_sf"/>
</dbReference>
<dbReference type="EMBL" id="JXSU01000009">
    <property type="protein sequence ID" value="KIS21821.1"/>
    <property type="molecule type" value="Genomic_DNA"/>
</dbReference>
<dbReference type="PROSITE" id="PS01096">
    <property type="entry name" value="PPIC_PPIASE_1"/>
    <property type="match status" value="1"/>
</dbReference>
<dbReference type="Pfam" id="PF13624">
    <property type="entry name" value="SurA_N_3"/>
    <property type="match status" value="1"/>
</dbReference>
<dbReference type="HOGENOM" id="CLU_034646_5_2_9"/>
<dbReference type="GO" id="GO:0003755">
    <property type="term" value="F:peptidyl-prolyl cis-trans isomerase activity"/>
    <property type="evidence" value="ECO:0007669"/>
    <property type="project" value="UniProtKB-UniRule"/>
</dbReference>
<dbReference type="PANTHER" id="PTHR47245">
    <property type="entry name" value="PEPTIDYLPROLYL ISOMERASE"/>
    <property type="match status" value="1"/>
</dbReference>
<dbReference type="GO" id="GO:0005886">
    <property type="term" value="C:plasma membrane"/>
    <property type="evidence" value="ECO:0007669"/>
    <property type="project" value="UniProtKB-SubCell"/>
</dbReference>
<accession>A0A0D1BSR1</accession>
<gene>
    <name evidence="11 15" type="primary">prsA</name>
    <name evidence="15" type="ORF">N495_18555</name>
</gene>
<dbReference type="Gene3D" id="1.10.4030.10">
    <property type="entry name" value="Porin chaperone SurA, peptide-binding domain"/>
    <property type="match status" value="1"/>
</dbReference>
<evidence type="ECO:0000259" key="14">
    <source>
        <dbReference type="PROSITE" id="PS50198"/>
    </source>
</evidence>
<dbReference type="NCBIfam" id="NF000809">
    <property type="entry name" value="PRK00059.1"/>
    <property type="match status" value="1"/>
</dbReference>
<evidence type="ECO:0000256" key="10">
    <source>
        <dbReference type="ARBA" id="ARBA00023288"/>
    </source>
</evidence>
<evidence type="ECO:0000256" key="2">
    <source>
        <dbReference type="ARBA" id="ARBA00004193"/>
    </source>
</evidence>
<keyword evidence="12" id="KW-0175">Coiled coil</keyword>
<evidence type="ECO:0000313" key="15">
    <source>
        <dbReference type="EMBL" id="KIS21821.1"/>
    </source>
</evidence>
<reference evidence="15 16" key="1">
    <citation type="submission" date="2014-06" db="EMBL/GenBank/DDBJ databases">
        <title>Genome characterization of distinct group I Clostridium botulinum lineages.</title>
        <authorList>
            <person name="Giordani F."/>
            <person name="Anselmo A."/>
            <person name="Fillo S."/>
            <person name="Palozzi A.M."/>
            <person name="Fortunato A."/>
            <person name="Gentile B."/>
            <person name="Ciammaruconi A."/>
            <person name="Anniballi F."/>
            <person name="De Medici D."/>
            <person name="Lista F."/>
        </authorList>
    </citation>
    <scope>NUCLEOTIDE SEQUENCE [LARGE SCALE GENOMIC DNA]</scope>
    <source>
        <strain evidence="15 16">B2 450</strain>
    </source>
</reference>
<evidence type="ECO:0000256" key="3">
    <source>
        <dbReference type="ARBA" id="ARBA00006071"/>
    </source>
</evidence>
<dbReference type="PANTHER" id="PTHR47245:SF1">
    <property type="entry name" value="FOLDASE PROTEIN PRSA"/>
    <property type="match status" value="1"/>
</dbReference>
<protein>
    <recommendedName>
        <fullName evidence="11">Foldase protein PrsA</fullName>
        <ecNumber evidence="11">5.2.1.8</ecNumber>
    </recommendedName>
</protein>
<evidence type="ECO:0000256" key="5">
    <source>
        <dbReference type="ARBA" id="ARBA00022729"/>
    </source>
</evidence>
<dbReference type="EC" id="5.2.1.8" evidence="11"/>
<comment type="caution">
    <text evidence="15">The sequence shown here is derived from an EMBL/GenBank/DDBJ whole genome shotgun (WGS) entry which is preliminary data.</text>
</comment>
<evidence type="ECO:0000256" key="7">
    <source>
        <dbReference type="ARBA" id="ARBA00023136"/>
    </source>
</evidence>
<dbReference type="RefSeq" id="WP_042386058.1">
    <property type="nucleotide sequence ID" value="NZ_JXSU01000009.1"/>
</dbReference>
<evidence type="ECO:0000256" key="6">
    <source>
        <dbReference type="ARBA" id="ARBA00023110"/>
    </source>
</evidence>
<dbReference type="InterPro" id="IPR023059">
    <property type="entry name" value="Foldase_PrsA"/>
</dbReference>
<dbReference type="HAMAP" id="MF_01145">
    <property type="entry name" value="Foldase_PrsA"/>
    <property type="match status" value="1"/>
</dbReference>
<sequence length="336" mass="38765">MKNAKKLLSVLCLGIFILTFTACDMVEKTPEAKAKSTIAKVNGEKIQRKDLEENPRLKQVVNQMKMQYGEEFEKSEQGKEVLKEQKSQILDELITEKVLLQKGKELKVIPKDEELNKEVDKKFNEIKAVYNNDEKKFEETLKSTGFTKETLKEYLKSQIIIEKVINEATKDVKVEDKDAKKYYNENQSMFTEKPNTMNVSHILVKTEDEAKKVKKRLDSKEDFAKVAKEVSQDPGSKDKGGLLGDINYNDANFDPTFMKAAIALKQGAVSNAVHTQFGYHIIKINSKKEYPVKKYDAVKEDIKKELKMEKQKEAYTKKIEEWKKASKIKTYEKNLL</sequence>
<evidence type="ECO:0000256" key="8">
    <source>
        <dbReference type="ARBA" id="ARBA00023139"/>
    </source>
</evidence>
<comment type="catalytic activity">
    <reaction evidence="1 11">
        <text>[protein]-peptidylproline (omega=180) = [protein]-peptidylproline (omega=0)</text>
        <dbReference type="Rhea" id="RHEA:16237"/>
        <dbReference type="Rhea" id="RHEA-COMP:10747"/>
        <dbReference type="Rhea" id="RHEA-COMP:10748"/>
        <dbReference type="ChEBI" id="CHEBI:83833"/>
        <dbReference type="ChEBI" id="CHEBI:83834"/>
        <dbReference type="EC" id="5.2.1.8"/>
    </reaction>
</comment>
<evidence type="ECO:0000256" key="4">
    <source>
        <dbReference type="ARBA" id="ARBA00022475"/>
    </source>
</evidence>
<keyword evidence="8 11" id="KW-0564">Palmitate</keyword>
<evidence type="ECO:0000256" key="12">
    <source>
        <dbReference type="SAM" id="Coils"/>
    </source>
</evidence>
<evidence type="ECO:0000256" key="1">
    <source>
        <dbReference type="ARBA" id="ARBA00000971"/>
    </source>
</evidence>
<comment type="function">
    <text evidence="11">Plays a major role in protein secretion by helping the post-translocational extracellular folding of several secreted proteins.</text>
</comment>